<gene>
    <name evidence="13" type="ORF">OBRU01_12211</name>
</gene>
<keyword evidence="10" id="KW-0234">DNA repair</keyword>
<dbReference type="PANTHER" id="PTHR12604:SF4">
    <property type="entry name" value="X-RAY REPAIR CROSS-COMPLEMENTING PROTEIN 5"/>
    <property type="match status" value="1"/>
</dbReference>
<evidence type="ECO:0000256" key="9">
    <source>
        <dbReference type="ARBA" id="ARBA00023172"/>
    </source>
</evidence>
<sequence>MAPKKVDQGAIIILDVGRNVSAPKEKGEKSFFEEARECATRLIERKIVSQDNNLLGIMLLGSKKTKNGMAEQVEGAFRHIEMFSELPTQSKGDWVDAIIAAADHFKSQGGVQIVNKKIILMTNFTQFVEVTDGATETFEHTMRYLLFHKKKGVSSRPWNVDLSIGPNIKIPVSTYIRLKDDSVVKRWQKAVKCPLTNTASTNEAVKTNDVFINAENQTAYQEEPELIKGYQYGQRMIPVTELDQSVLYESGEKCLSVYGFTHASNVTWHSLTGDGLHYLFGRKGDKKAQQAVRCLVECLHEMNLVGIARRVYNKNNAPKMFALVPVIDTNNYICLSMASLCFKEDIKYMSFPATSSKKLNCTDAQVQGFVDLIKAMDLTRAYDDTFEDAEALPIGETVSPFAQHMLDCIAFRAMNPGKPLPQPRDDIMDLFKMPPLIEKRSREPMEKLKSLFDLVKVEKKERKKKVRILSEPSNVIPAPQGNEVPDDIGMIKIELPVKPQNEIKRIGTLDPIGDYIALKANDRPLANLAQEITAALESMINGNLDGDYTRAFDAVLFFRKECVDSDPSYYNNWLKTFKNLLTYRYKHDIVGMISEKNANFILKAENNLSKYDTADSHQDSQLYENDTLPNSIQLTLKTEDDLFADF</sequence>
<evidence type="ECO:0000256" key="1">
    <source>
        <dbReference type="ARBA" id="ARBA00004123"/>
    </source>
</evidence>
<dbReference type="InterPro" id="IPR005161">
    <property type="entry name" value="Ku_N"/>
</dbReference>
<keyword evidence="6 13" id="KW-0347">Helicase</keyword>
<comment type="similarity">
    <text evidence="2">Belongs to the ku80 family.</text>
</comment>
<dbReference type="InterPro" id="IPR014893">
    <property type="entry name" value="Ku_PK_bind"/>
</dbReference>
<dbReference type="SUPFAM" id="SSF101420">
    <property type="entry name" value="C-terminal domain of Ku80"/>
    <property type="match status" value="1"/>
</dbReference>
<dbReference type="PANTHER" id="PTHR12604">
    <property type="entry name" value="KU AUTOANTIGEN DNA HELICASE"/>
    <property type="match status" value="1"/>
</dbReference>
<dbReference type="InterPro" id="IPR016194">
    <property type="entry name" value="SPOC-like_C_dom_sf"/>
</dbReference>
<evidence type="ECO:0000256" key="5">
    <source>
        <dbReference type="ARBA" id="ARBA00022801"/>
    </source>
</evidence>
<dbReference type="InterPro" id="IPR024193">
    <property type="entry name" value="Ku80"/>
</dbReference>
<dbReference type="AlphaFoldDB" id="A0A0L7LAA1"/>
<keyword evidence="7" id="KW-0067">ATP-binding</keyword>
<dbReference type="InterPro" id="IPR036465">
    <property type="entry name" value="vWFA_dom_sf"/>
</dbReference>
<evidence type="ECO:0000256" key="4">
    <source>
        <dbReference type="ARBA" id="ARBA00022763"/>
    </source>
</evidence>
<dbReference type="SUPFAM" id="SSF100939">
    <property type="entry name" value="SPOC domain-like"/>
    <property type="match status" value="1"/>
</dbReference>
<dbReference type="GO" id="GO:0003690">
    <property type="term" value="F:double-stranded DNA binding"/>
    <property type="evidence" value="ECO:0007669"/>
    <property type="project" value="TreeGrafter"/>
</dbReference>
<dbReference type="Pfam" id="PF03731">
    <property type="entry name" value="Ku_N"/>
    <property type="match status" value="1"/>
</dbReference>
<evidence type="ECO:0000313" key="14">
    <source>
        <dbReference type="Proteomes" id="UP000037510"/>
    </source>
</evidence>
<evidence type="ECO:0000256" key="7">
    <source>
        <dbReference type="ARBA" id="ARBA00022840"/>
    </source>
</evidence>
<dbReference type="GO" id="GO:0006303">
    <property type="term" value="P:double-strand break repair via nonhomologous end joining"/>
    <property type="evidence" value="ECO:0007669"/>
    <property type="project" value="InterPro"/>
</dbReference>
<keyword evidence="11" id="KW-0539">Nucleus</keyword>
<dbReference type="GO" id="GO:0006310">
    <property type="term" value="P:DNA recombination"/>
    <property type="evidence" value="ECO:0007669"/>
    <property type="project" value="UniProtKB-KW"/>
</dbReference>
<dbReference type="GO" id="GO:0016787">
    <property type="term" value="F:hydrolase activity"/>
    <property type="evidence" value="ECO:0007669"/>
    <property type="project" value="UniProtKB-KW"/>
</dbReference>
<dbReference type="STRING" id="104452.A0A0L7LAA1"/>
<evidence type="ECO:0000313" key="13">
    <source>
        <dbReference type="EMBL" id="KOB72423.1"/>
    </source>
</evidence>
<dbReference type="CDD" id="cd00873">
    <property type="entry name" value="KU80"/>
    <property type="match status" value="1"/>
</dbReference>
<keyword evidence="4" id="KW-0227">DNA damage</keyword>
<dbReference type="SUPFAM" id="SSF53300">
    <property type="entry name" value="vWA-like"/>
    <property type="match status" value="1"/>
</dbReference>
<dbReference type="Gene3D" id="1.25.40.240">
    <property type="entry name" value="Ku, C-terminal domain"/>
    <property type="match status" value="1"/>
</dbReference>
<name>A0A0L7LAA1_OPEBR</name>
<evidence type="ECO:0000256" key="3">
    <source>
        <dbReference type="ARBA" id="ARBA00022741"/>
    </source>
</evidence>
<dbReference type="Gene3D" id="2.40.290.10">
    <property type="match status" value="1"/>
</dbReference>
<evidence type="ECO:0000256" key="8">
    <source>
        <dbReference type="ARBA" id="ARBA00023125"/>
    </source>
</evidence>
<accession>A0A0L7LAA1</accession>
<organism evidence="13 14">
    <name type="scientific">Operophtera brumata</name>
    <name type="common">Winter moth</name>
    <name type="synonym">Phalaena brumata</name>
    <dbReference type="NCBI Taxonomy" id="104452"/>
    <lineage>
        <taxon>Eukaryota</taxon>
        <taxon>Metazoa</taxon>
        <taxon>Ecdysozoa</taxon>
        <taxon>Arthropoda</taxon>
        <taxon>Hexapoda</taxon>
        <taxon>Insecta</taxon>
        <taxon>Pterygota</taxon>
        <taxon>Neoptera</taxon>
        <taxon>Endopterygota</taxon>
        <taxon>Lepidoptera</taxon>
        <taxon>Glossata</taxon>
        <taxon>Ditrysia</taxon>
        <taxon>Geometroidea</taxon>
        <taxon>Geometridae</taxon>
        <taxon>Larentiinae</taxon>
        <taxon>Operophtera</taxon>
    </lineage>
</organism>
<evidence type="ECO:0000256" key="6">
    <source>
        <dbReference type="ARBA" id="ARBA00022806"/>
    </source>
</evidence>
<dbReference type="GO" id="GO:0043564">
    <property type="term" value="C:Ku70:Ku80 complex"/>
    <property type="evidence" value="ECO:0007669"/>
    <property type="project" value="InterPro"/>
</dbReference>
<reference evidence="13 14" key="1">
    <citation type="journal article" date="2015" name="Genome Biol. Evol.">
        <title>The genome of winter moth (Operophtera brumata) provides a genomic perspective on sexual dimorphism and phenology.</title>
        <authorList>
            <person name="Derks M.F."/>
            <person name="Smit S."/>
            <person name="Salis L."/>
            <person name="Schijlen E."/>
            <person name="Bossers A."/>
            <person name="Mateman C."/>
            <person name="Pijl A.S."/>
            <person name="de Ridder D."/>
            <person name="Groenen M.A."/>
            <person name="Visser M.E."/>
            <person name="Megens H.J."/>
        </authorList>
    </citation>
    <scope>NUCLEOTIDE SEQUENCE [LARGE SCALE GENOMIC DNA]</scope>
    <source>
        <strain evidence="13">WM2013NL</strain>
        <tissue evidence="13">Head and thorax</tissue>
    </source>
</reference>
<keyword evidence="8" id="KW-0238">DNA-binding</keyword>
<dbReference type="InterPro" id="IPR006164">
    <property type="entry name" value="DNA_bd_Ku70/Ku80"/>
</dbReference>
<comment type="subcellular location">
    <subcellularLocation>
        <location evidence="1">Nucleus</location>
    </subcellularLocation>
</comment>
<feature type="domain" description="Ku" evidence="12">
    <location>
        <begin position="218"/>
        <end position="357"/>
    </location>
</feature>
<dbReference type="GO" id="GO:0003684">
    <property type="term" value="F:damaged DNA binding"/>
    <property type="evidence" value="ECO:0007669"/>
    <property type="project" value="InterPro"/>
</dbReference>
<comment type="caution">
    <text evidence="13">The sequence shown here is derived from an EMBL/GenBank/DDBJ whole genome shotgun (WGS) entry which is preliminary data.</text>
</comment>
<keyword evidence="9" id="KW-0233">DNA recombination</keyword>
<dbReference type="EMBL" id="JTDY01001972">
    <property type="protein sequence ID" value="KOB72423.1"/>
    <property type="molecule type" value="Genomic_DNA"/>
</dbReference>
<dbReference type="Pfam" id="PF08785">
    <property type="entry name" value="Ku_PK_bind"/>
    <property type="match status" value="1"/>
</dbReference>
<dbReference type="Proteomes" id="UP000037510">
    <property type="component" value="Unassembled WGS sequence"/>
</dbReference>
<proteinExistence type="inferred from homology"/>
<evidence type="ECO:0000259" key="12">
    <source>
        <dbReference type="SMART" id="SM00559"/>
    </source>
</evidence>
<dbReference type="GO" id="GO:0000723">
    <property type="term" value="P:telomere maintenance"/>
    <property type="evidence" value="ECO:0007669"/>
    <property type="project" value="InterPro"/>
</dbReference>
<dbReference type="InterPro" id="IPR036494">
    <property type="entry name" value="Ku_C_sf"/>
</dbReference>
<dbReference type="Pfam" id="PF02735">
    <property type="entry name" value="Ku"/>
    <property type="match status" value="1"/>
</dbReference>
<dbReference type="Gene3D" id="3.40.50.410">
    <property type="entry name" value="von Willebrand factor, type A domain"/>
    <property type="match status" value="1"/>
</dbReference>
<dbReference type="GO" id="GO:0005524">
    <property type="term" value="F:ATP binding"/>
    <property type="evidence" value="ECO:0007669"/>
    <property type="project" value="UniProtKB-KW"/>
</dbReference>
<evidence type="ECO:0000256" key="2">
    <source>
        <dbReference type="ARBA" id="ARBA00007726"/>
    </source>
</evidence>
<keyword evidence="3" id="KW-0547">Nucleotide-binding</keyword>
<dbReference type="GO" id="GO:0004386">
    <property type="term" value="F:helicase activity"/>
    <property type="evidence" value="ECO:0007669"/>
    <property type="project" value="UniProtKB-KW"/>
</dbReference>
<dbReference type="GO" id="GO:0042162">
    <property type="term" value="F:telomeric DNA binding"/>
    <property type="evidence" value="ECO:0007669"/>
    <property type="project" value="InterPro"/>
</dbReference>
<evidence type="ECO:0000256" key="11">
    <source>
        <dbReference type="ARBA" id="ARBA00023242"/>
    </source>
</evidence>
<keyword evidence="14" id="KW-1185">Reference proteome</keyword>
<keyword evidence="5" id="KW-0378">Hydrolase</keyword>
<protein>
    <submittedName>
        <fullName evidence="13">Ku P80 DNA helicase</fullName>
    </submittedName>
</protein>
<evidence type="ECO:0000256" key="10">
    <source>
        <dbReference type="ARBA" id="ARBA00023204"/>
    </source>
</evidence>
<dbReference type="Gene3D" id="1.10.1600.10">
    <property type="match status" value="1"/>
</dbReference>
<dbReference type="SMART" id="SM00559">
    <property type="entry name" value="Ku78"/>
    <property type="match status" value="1"/>
</dbReference>